<dbReference type="PIRSF" id="PIRSF006078">
    <property type="entry name" value="GlxK"/>
    <property type="match status" value="1"/>
</dbReference>
<keyword evidence="2 4" id="KW-0808">Transferase</keyword>
<comment type="similarity">
    <text evidence="1 4">Belongs to the glycerate kinase type-1 family.</text>
</comment>
<evidence type="ECO:0000256" key="1">
    <source>
        <dbReference type="ARBA" id="ARBA00006284"/>
    </source>
</evidence>
<accession>A0A2V3WA87</accession>
<protein>
    <submittedName>
        <fullName evidence="5">Glycerate kinase</fullName>
    </submittedName>
</protein>
<dbReference type="GO" id="GO:0008887">
    <property type="term" value="F:glycerate kinase activity"/>
    <property type="evidence" value="ECO:0007669"/>
    <property type="project" value="UniProtKB-UniRule"/>
</dbReference>
<keyword evidence="3 4" id="KW-0418">Kinase</keyword>
<dbReference type="SUPFAM" id="SSF110738">
    <property type="entry name" value="Glycerate kinase I"/>
    <property type="match status" value="1"/>
</dbReference>
<dbReference type="InterPro" id="IPR036129">
    <property type="entry name" value="Glycerate_kinase_sf"/>
</dbReference>
<dbReference type="InterPro" id="IPR018197">
    <property type="entry name" value="Glycerate_kinase_RE-like"/>
</dbReference>
<evidence type="ECO:0000313" key="6">
    <source>
        <dbReference type="Proteomes" id="UP000247978"/>
    </source>
</evidence>
<evidence type="ECO:0000256" key="2">
    <source>
        <dbReference type="ARBA" id="ARBA00022679"/>
    </source>
</evidence>
<dbReference type="AlphaFoldDB" id="A0A2V3WA87"/>
<evidence type="ECO:0000256" key="4">
    <source>
        <dbReference type="PIRNR" id="PIRNR006078"/>
    </source>
</evidence>
<dbReference type="PANTHER" id="PTHR21599:SF0">
    <property type="entry name" value="GLYCERATE KINASE"/>
    <property type="match status" value="1"/>
</dbReference>
<dbReference type="RefSeq" id="WP_110393412.1">
    <property type="nucleotide sequence ID" value="NZ_JBHUHB010000001.1"/>
</dbReference>
<dbReference type="Gene3D" id="3.40.50.10350">
    <property type="entry name" value="Glycerate kinase, domain 1"/>
    <property type="match status" value="1"/>
</dbReference>
<dbReference type="GO" id="GO:0031388">
    <property type="term" value="P:organic acid phosphorylation"/>
    <property type="evidence" value="ECO:0007669"/>
    <property type="project" value="UniProtKB-UniRule"/>
</dbReference>
<sequence>MRILVAPDSFKGSLTAKKVGQIIKSALVNEISNVVVDVTPMADGGEGTIDAFLYSSQGKKVKVSVTGAMGEKVETYYAVLSDNETVIIEVALIAGFTSVPEAIRNPFQLTTYGIGECIIHALNAGYRKFIFCLGGSATNDGGLGMLQALGVMFKDEEGNNVSPYPSCLSKIAQIDYRNIDKRIWESDICVASDVENPLCGKNGATYIFGPQKGVLLDQLERLDSSIQKFAKCIESHLNKKFIDLPGAGAAGGLGFALLTLNAKIESGAKLIASRIGLETKIRQSDWVITGEGKTDLQTLHGKLPYVIATMAKGYHVPTILISGSLELDLTPLYEIFESMHSISSGPLSLDDSIKNTEVLLHHRVKNIARLLKYAG</sequence>
<proteinExistence type="inferred from homology"/>
<dbReference type="Proteomes" id="UP000247978">
    <property type="component" value="Unassembled WGS sequence"/>
</dbReference>
<dbReference type="InterPro" id="IPR018193">
    <property type="entry name" value="Glyc_kinase_flavodox-like_fold"/>
</dbReference>
<organism evidence="5 6">
    <name type="scientific">Pseudogracilibacillus auburnensis</name>
    <dbReference type="NCBI Taxonomy" id="1494959"/>
    <lineage>
        <taxon>Bacteria</taxon>
        <taxon>Bacillati</taxon>
        <taxon>Bacillota</taxon>
        <taxon>Bacilli</taxon>
        <taxon>Bacillales</taxon>
        <taxon>Bacillaceae</taxon>
        <taxon>Pseudogracilibacillus</taxon>
    </lineage>
</organism>
<dbReference type="EMBL" id="QJJQ01000001">
    <property type="protein sequence ID" value="PXW90128.1"/>
    <property type="molecule type" value="Genomic_DNA"/>
</dbReference>
<dbReference type="Pfam" id="PF02595">
    <property type="entry name" value="Gly_kinase"/>
    <property type="match status" value="1"/>
</dbReference>
<keyword evidence="6" id="KW-1185">Reference proteome</keyword>
<dbReference type="OrthoDB" id="9774290at2"/>
<comment type="caution">
    <text evidence="5">The sequence shown here is derived from an EMBL/GenBank/DDBJ whole genome shotgun (WGS) entry which is preliminary data.</text>
</comment>
<dbReference type="Gene3D" id="3.90.1510.10">
    <property type="entry name" value="Glycerate kinase, domain 2"/>
    <property type="match status" value="1"/>
</dbReference>
<evidence type="ECO:0000313" key="5">
    <source>
        <dbReference type="EMBL" id="PXW90128.1"/>
    </source>
</evidence>
<dbReference type="NCBIfam" id="TIGR00045">
    <property type="entry name" value="glycerate kinase"/>
    <property type="match status" value="1"/>
</dbReference>
<dbReference type="PANTHER" id="PTHR21599">
    <property type="entry name" value="GLYCERATE KINASE"/>
    <property type="match status" value="1"/>
</dbReference>
<gene>
    <name evidence="5" type="ORF">DFR56_10136</name>
</gene>
<evidence type="ECO:0000256" key="3">
    <source>
        <dbReference type="ARBA" id="ARBA00022777"/>
    </source>
</evidence>
<dbReference type="InterPro" id="IPR004381">
    <property type="entry name" value="Glycerate_kinase"/>
</dbReference>
<reference evidence="5 6" key="1">
    <citation type="submission" date="2018-05" db="EMBL/GenBank/DDBJ databases">
        <title>Genomic Encyclopedia of Type Strains, Phase IV (KMG-IV): sequencing the most valuable type-strain genomes for metagenomic binning, comparative biology and taxonomic classification.</title>
        <authorList>
            <person name="Goeker M."/>
        </authorList>
    </citation>
    <scope>NUCLEOTIDE SEQUENCE [LARGE SCALE GENOMIC DNA]</scope>
    <source>
        <strain evidence="5 6">DSM 28556</strain>
    </source>
</reference>
<name>A0A2V3WA87_9BACI</name>